<dbReference type="GO" id="GO:0004984">
    <property type="term" value="F:olfactory receptor activity"/>
    <property type="evidence" value="ECO:0007669"/>
    <property type="project" value="InterPro"/>
</dbReference>
<evidence type="ECO:0000256" key="5">
    <source>
        <dbReference type="ARBA" id="ARBA00022725"/>
    </source>
</evidence>
<keyword evidence="7 10" id="KW-0472">Membrane</keyword>
<keyword evidence="12" id="KW-1185">Reference proteome</keyword>
<name>A0AAW1D7S3_9HEMI</name>
<accession>A0AAW1D7S3</accession>
<keyword evidence="6 10" id="KW-1133">Transmembrane helix</keyword>
<evidence type="ECO:0000256" key="2">
    <source>
        <dbReference type="ARBA" id="ARBA00022475"/>
    </source>
</evidence>
<dbReference type="InterPro" id="IPR004117">
    <property type="entry name" value="7tm6_olfct_rcpt"/>
</dbReference>
<evidence type="ECO:0000313" key="12">
    <source>
        <dbReference type="Proteomes" id="UP001461498"/>
    </source>
</evidence>
<reference evidence="11 12" key="1">
    <citation type="submission" date="2022-12" db="EMBL/GenBank/DDBJ databases">
        <title>Chromosome-level genome assembly of true bugs.</title>
        <authorList>
            <person name="Ma L."/>
            <person name="Li H."/>
        </authorList>
    </citation>
    <scope>NUCLEOTIDE SEQUENCE [LARGE SCALE GENOMIC DNA]</scope>
    <source>
        <strain evidence="11">Lab_2022b</strain>
    </source>
</reference>
<comment type="caution">
    <text evidence="11">The sequence shown here is derived from an EMBL/GenBank/DDBJ whole genome shotgun (WGS) entry which is preliminary data.</text>
</comment>
<evidence type="ECO:0000313" key="11">
    <source>
        <dbReference type="EMBL" id="KAK9506522.1"/>
    </source>
</evidence>
<dbReference type="Proteomes" id="UP001461498">
    <property type="component" value="Unassembled WGS sequence"/>
</dbReference>
<evidence type="ECO:0000256" key="6">
    <source>
        <dbReference type="ARBA" id="ARBA00022989"/>
    </source>
</evidence>
<dbReference type="AlphaFoldDB" id="A0AAW1D7S3"/>
<dbReference type="EMBL" id="JAPXFL010000005">
    <property type="protein sequence ID" value="KAK9506522.1"/>
    <property type="molecule type" value="Genomic_DNA"/>
</dbReference>
<dbReference type="Pfam" id="PF02949">
    <property type="entry name" value="7tm_6"/>
    <property type="match status" value="1"/>
</dbReference>
<protein>
    <submittedName>
        <fullName evidence="11">Uncharacterized protein</fullName>
    </submittedName>
</protein>
<organism evidence="11 12">
    <name type="scientific">Rhynocoris fuscipes</name>
    <dbReference type="NCBI Taxonomy" id="488301"/>
    <lineage>
        <taxon>Eukaryota</taxon>
        <taxon>Metazoa</taxon>
        <taxon>Ecdysozoa</taxon>
        <taxon>Arthropoda</taxon>
        <taxon>Hexapoda</taxon>
        <taxon>Insecta</taxon>
        <taxon>Pterygota</taxon>
        <taxon>Neoptera</taxon>
        <taxon>Paraneoptera</taxon>
        <taxon>Hemiptera</taxon>
        <taxon>Heteroptera</taxon>
        <taxon>Panheteroptera</taxon>
        <taxon>Cimicomorpha</taxon>
        <taxon>Reduviidae</taxon>
        <taxon>Harpactorinae</taxon>
        <taxon>Harpactorini</taxon>
        <taxon>Rhynocoris</taxon>
    </lineage>
</organism>
<comment type="subcellular location">
    <subcellularLocation>
        <location evidence="1">Cell membrane</location>
        <topology evidence="1">Multi-pass membrane protein</topology>
    </subcellularLocation>
</comment>
<feature type="transmembrane region" description="Helical" evidence="10">
    <location>
        <begin position="147"/>
        <end position="171"/>
    </location>
</feature>
<keyword evidence="4 10" id="KW-0812">Transmembrane</keyword>
<dbReference type="GO" id="GO:0005549">
    <property type="term" value="F:odorant binding"/>
    <property type="evidence" value="ECO:0007669"/>
    <property type="project" value="InterPro"/>
</dbReference>
<evidence type="ECO:0000256" key="4">
    <source>
        <dbReference type="ARBA" id="ARBA00022692"/>
    </source>
</evidence>
<dbReference type="GO" id="GO:0007165">
    <property type="term" value="P:signal transduction"/>
    <property type="evidence" value="ECO:0007669"/>
    <property type="project" value="UniProtKB-KW"/>
</dbReference>
<sequence>MRQKTLQDEESKRFINEAESTGKKIFSVLFILLPCYPVVSFILNSISEVLSGFKKRRLLFKQYLPWSRDEIWIHVLSNALTTAISFLFISVYFASNFMEVAYTLYTSAYIKSLQNKLINKGLNNKEVYEHHKVINQLLNDYSGIWSILMYIQILICPLMPCGFVASSLRALQRSDIKKSFENLLRAFLCLLPCLISCCCGQIIITQMEKLHEASYMNKWYEEKPKVRNDALKLMTRTSNIASVNYRLFTRFDHVLLGKVLQVIYSYTMLMVNLE</sequence>
<feature type="transmembrane region" description="Helical" evidence="10">
    <location>
        <begin position="183"/>
        <end position="204"/>
    </location>
</feature>
<evidence type="ECO:0000256" key="1">
    <source>
        <dbReference type="ARBA" id="ARBA00004651"/>
    </source>
</evidence>
<dbReference type="GO" id="GO:0005886">
    <property type="term" value="C:plasma membrane"/>
    <property type="evidence" value="ECO:0007669"/>
    <property type="project" value="UniProtKB-SubCell"/>
</dbReference>
<evidence type="ECO:0000256" key="7">
    <source>
        <dbReference type="ARBA" id="ARBA00023136"/>
    </source>
</evidence>
<dbReference type="PANTHER" id="PTHR21137">
    <property type="entry name" value="ODORANT RECEPTOR"/>
    <property type="match status" value="1"/>
</dbReference>
<evidence type="ECO:0000256" key="9">
    <source>
        <dbReference type="ARBA" id="ARBA00023224"/>
    </source>
</evidence>
<evidence type="ECO:0000256" key="8">
    <source>
        <dbReference type="ARBA" id="ARBA00023170"/>
    </source>
</evidence>
<evidence type="ECO:0000256" key="10">
    <source>
        <dbReference type="SAM" id="Phobius"/>
    </source>
</evidence>
<keyword evidence="3" id="KW-0716">Sensory transduction</keyword>
<keyword evidence="5" id="KW-0552">Olfaction</keyword>
<proteinExistence type="predicted"/>
<feature type="transmembrane region" description="Helical" evidence="10">
    <location>
        <begin position="25"/>
        <end position="50"/>
    </location>
</feature>
<gene>
    <name evidence="11" type="ORF">O3M35_008444</name>
</gene>
<keyword evidence="2" id="KW-1003">Cell membrane</keyword>
<keyword evidence="8" id="KW-0675">Receptor</keyword>
<evidence type="ECO:0000256" key="3">
    <source>
        <dbReference type="ARBA" id="ARBA00022606"/>
    </source>
</evidence>
<dbReference type="PANTHER" id="PTHR21137:SF35">
    <property type="entry name" value="ODORANT RECEPTOR 19A-RELATED"/>
    <property type="match status" value="1"/>
</dbReference>
<feature type="transmembrane region" description="Helical" evidence="10">
    <location>
        <begin position="71"/>
        <end position="94"/>
    </location>
</feature>
<keyword evidence="9" id="KW-0807">Transducer</keyword>